<dbReference type="InterPro" id="IPR008521">
    <property type="entry name" value="Mg_trans_NIPA"/>
</dbReference>
<sequence>MVEDKYIGLALAILSTMAIGTSFVITKKGLIEASNRHGFEGDGFAYLKNPTWWGGIITLVIGEVANFAAYAFAPAILVTPLGALSVLIGAVLGAYFLKEELGTLGKLGCAMCLIGSVIIVLHAPPDKEIKTVEEILQYAIHPGFLLYCAAVAIFSCVMIYKVAPKHGKKNPLIFISICSTVGSVSVMSVKAFGIALKLTIGGDNQFTHASTYTFAIVVVVCILTQMNYFNKALSQFSTNIVNPLYYVTFTTATLCASFILFRGFNTTDAVNTISLLCGFLVIFTGVYLLNLSRGDPDGRRLLNGRIEDGVPTDGIAGLQTRRSMQVSRSIDGRRPSSGSAGFGTRGDREGLIHSYDEENGGFGLTDLTEDSDEERATPRPSTNIGPVGCGDENRCFKILSARAALLGVMGLAHSVLRYTQCMERATTGDEEPASAGASSSSPDYVQASNGLREVVGGSWFKKSKLLLYDALPASSSIQTAYEQDIPAIGGKMFVGKMFGANGDGEVSQSNDKDEVIVPKKAKKCQLGRARADRVPILLDGRLETRIRSMRTDEVDSADAEEHLADPPAFHIIVLGAGGGPTEDNVTGLLVRSTATQWSKGSVLAIDAGIHLAAILKILEEHLPNAIPRTPPRLPHAGHNRARSKSNGHSGVPATSASYGTNTGALPSPIVVPDGVKSTRELTTGPFASLEVPFESARANAAHILRYLIPTYLISHPHLDHISGFAVNTASFQQTSFPKRLAALPSTVDAIKDHIFNDIIWPNLSDEDGGVGLVTYMRLTEGGNIALGSGEGQGYIEICDGLTVKCWSISHGTCMRRHHHRGSNADTPGYSLNPQSSSRDSRHQTPDRNHSIPNERVCVSDSAAFFLRDDHTGHEVLIFGDVEPDSISLTPRTKQVWIEAAPKIAAGTLTGILIECSYDDSQPDKALFGHLNPRHLIAELQILAAEVANAKYGEEPTEPTPPPPGRKRKRQSQSHSNGLINTHSEDSSAAPSRGRAHSHATRRRTKRGSNSASPAINPTAIQGDFVPSLVTEAEEPTLSKAEPMALEDIVASRRSSRTRGILEGVRVIVIHVKDNLKDGPNVGDTILTQLEAYERDAQLGVGFEISKAGTSIWL</sequence>
<protein>
    <recommendedName>
        <fullName evidence="9">DUF803-domain-containing protein</fullName>
    </recommendedName>
</protein>
<evidence type="ECO:0000256" key="5">
    <source>
        <dbReference type="SAM" id="MobiDB-lite"/>
    </source>
</evidence>
<feature type="transmembrane region" description="Helical" evidence="6">
    <location>
        <begin position="244"/>
        <end position="264"/>
    </location>
</feature>
<feature type="region of interest" description="Disordered" evidence="5">
    <location>
        <begin position="951"/>
        <end position="1022"/>
    </location>
</feature>
<dbReference type="Pfam" id="PF02112">
    <property type="entry name" value="PDEase_II"/>
    <property type="match status" value="1"/>
</dbReference>
<feature type="transmembrane region" description="Helical" evidence="6">
    <location>
        <begin position="6"/>
        <end position="26"/>
    </location>
</feature>
<dbReference type="GO" id="GO:1902660">
    <property type="term" value="P:negative regulation of glucose mediated signaling pathway"/>
    <property type="evidence" value="ECO:0007669"/>
    <property type="project" value="TreeGrafter"/>
</dbReference>
<dbReference type="SUPFAM" id="SSF56281">
    <property type="entry name" value="Metallo-hydrolase/oxidoreductase"/>
    <property type="match status" value="1"/>
</dbReference>
<keyword evidence="4 6" id="KW-0472">Membrane</keyword>
<keyword evidence="8" id="KW-1185">Reference proteome</keyword>
<keyword evidence="2 6" id="KW-0812">Transmembrane</keyword>
<dbReference type="GO" id="GO:0006198">
    <property type="term" value="P:cAMP catabolic process"/>
    <property type="evidence" value="ECO:0007669"/>
    <property type="project" value="InterPro"/>
</dbReference>
<feature type="transmembrane region" description="Helical" evidence="6">
    <location>
        <begin position="104"/>
        <end position="123"/>
    </location>
</feature>
<reference evidence="7" key="1">
    <citation type="submission" date="2021-03" db="EMBL/GenBank/DDBJ databases">
        <authorList>
            <person name="Tagirdzhanova G."/>
        </authorList>
    </citation>
    <scope>NUCLEOTIDE SEQUENCE</scope>
</reference>
<proteinExistence type="predicted"/>
<evidence type="ECO:0000256" key="1">
    <source>
        <dbReference type="ARBA" id="ARBA00004141"/>
    </source>
</evidence>
<feature type="transmembrane region" description="Helical" evidence="6">
    <location>
        <begin position="135"/>
        <end position="160"/>
    </location>
</feature>
<dbReference type="GO" id="GO:0015095">
    <property type="term" value="F:magnesium ion transmembrane transporter activity"/>
    <property type="evidence" value="ECO:0007669"/>
    <property type="project" value="InterPro"/>
</dbReference>
<accession>A0A8H3FJE6</accession>
<dbReference type="EMBL" id="CAJPDS010000039">
    <property type="protein sequence ID" value="CAF9925741.1"/>
    <property type="molecule type" value="Genomic_DNA"/>
</dbReference>
<feature type="transmembrane region" description="Helical" evidence="6">
    <location>
        <begin position="172"/>
        <end position="194"/>
    </location>
</feature>
<dbReference type="GO" id="GO:0016020">
    <property type="term" value="C:membrane"/>
    <property type="evidence" value="ECO:0007669"/>
    <property type="project" value="UniProtKB-SubCell"/>
</dbReference>
<gene>
    <name evidence="7" type="ORF">HETSPECPRED_005918</name>
</gene>
<dbReference type="InterPro" id="IPR000396">
    <property type="entry name" value="Pdiesterase2"/>
</dbReference>
<feature type="region of interest" description="Disordered" evidence="5">
    <location>
        <begin position="326"/>
        <end position="385"/>
    </location>
</feature>
<dbReference type="PANTHER" id="PTHR28283">
    <property type="entry name" value="3',5'-CYCLIC-NUCLEOTIDE PHOSPHODIESTERASE 1"/>
    <property type="match status" value="1"/>
</dbReference>
<comment type="subcellular location">
    <subcellularLocation>
        <location evidence="1">Membrane</location>
        <topology evidence="1">Multi-pass membrane protein</topology>
    </subcellularLocation>
</comment>
<feature type="compositionally biased region" description="Polar residues" evidence="5">
    <location>
        <begin position="1007"/>
        <end position="1019"/>
    </location>
</feature>
<dbReference type="Proteomes" id="UP000664521">
    <property type="component" value="Unassembled WGS sequence"/>
</dbReference>
<evidence type="ECO:0000256" key="3">
    <source>
        <dbReference type="ARBA" id="ARBA00022989"/>
    </source>
</evidence>
<dbReference type="AlphaFoldDB" id="A0A8H3FJE6"/>
<evidence type="ECO:0008006" key="9">
    <source>
        <dbReference type="Google" id="ProtNLM"/>
    </source>
</evidence>
<feature type="transmembrane region" description="Helical" evidence="6">
    <location>
        <begin position="206"/>
        <end position="223"/>
    </location>
</feature>
<evidence type="ECO:0000313" key="8">
    <source>
        <dbReference type="Proteomes" id="UP000664521"/>
    </source>
</evidence>
<dbReference type="CDD" id="cd07735">
    <property type="entry name" value="class_II_PDE_MBL-fold"/>
    <property type="match status" value="1"/>
</dbReference>
<feature type="compositionally biased region" description="Polar residues" evidence="5">
    <location>
        <begin position="646"/>
        <end position="660"/>
    </location>
</feature>
<feature type="compositionally biased region" description="Basic and acidic residues" evidence="5">
    <location>
        <begin position="345"/>
        <end position="356"/>
    </location>
</feature>
<comment type="caution">
    <text evidence="7">The sequence shown here is derived from an EMBL/GenBank/DDBJ whole genome shotgun (WGS) entry which is preliminary data.</text>
</comment>
<organism evidence="7 8">
    <name type="scientific">Heterodermia speciosa</name>
    <dbReference type="NCBI Taxonomy" id="116794"/>
    <lineage>
        <taxon>Eukaryota</taxon>
        <taxon>Fungi</taxon>
        <taxon>Dikarya</taxon>
        <taxon>Ascomycota</taxon>
        <taxon>Pezizomycotina</taxon>
        <taxon>Lecanoromycetes</taxon>
        <taxon>OSLEUM clade</taxon>
        <taxon>Lecanoromycetidae</taxon>
        <taxon>Caliciales</taxon>
        <taxon>Physciaceae</taxon>
        <taxon>Heterodermia</taxon>
    </lineage>
</organism>
<feature type="transmembrane region" description="Helical" evidence="6">
    <location>
        <begin position="270"/>
        <end position="290"/>
    </location>
</feature>
<keyword evidence="3 6" id="KW-1133">Transmembrane helix</keyword>
<feature type="transmembrane region" description="Helical" evidence="6">
    <location>
        <begin position="78"/>
        <end position="97"/>
    </location>
</feature>
<dbReference type="SUPFAM" id="SSF103481">
    <property type="entry name" value="Multidrug resistance efflux transporter EmrE"/>
    <property type="match status" value="1"/>
</dbReference>
<feature type="compositionally biased region" description="Basic residues" evidence="5">
    <location>
        <begin position="993"/>
        <end position="1006"/>
    </location>
</feature>
<dbReference type="InterPro" id="IPR036866">
    <property type="entry name" value="RibonucZ/Hydroxyglut_hydro"/>
</dbReference>
<evidence type="ECO:0000256" key="4">
    <source>
        <dbReference type="ARBA" id="ARBA00023136"/>
    </source>
</evidence>
<evidence type="ECO:0000313" key="7">
    <source>
        <dbReference type="EMBL" id="CAF9925741.1"/>
    </source>
</evidence>
<dbReference type="Pfam" id="PF05653">
    <property type="entry name" value="Mg_trans_NIPA"/>
    <property type="match status" value="1"/>
</dbReference>
<feature type="compositionally biased region" description="Basic residues" evidence="5">
    <location>
        <begin position="635"/>
        <end position="645"/>
    </location>
</feature>
<feature type="compositionally biased region" description="Basic and acidic residues" evidence="5">
    <location>
        <begin position="838"/>
        <end position="849"/>
    </location>
</feature>
<dbReference type="OrthoDB" id="258495at2759"/>
<feature type="compositionally biased region" description="Polar residues" evidence="5">
    <location>
        <begin position="972"/>
        <end position="989"/>
    </location>
</feature>
<feature type="compositionally biased region" description="Polar residues" evidence="5">
    <location>
        <begin position="823"/>
        <end position="837"/>
    </location>
</feature>
<dbReference type="GO" id="GO:0004115">
    <property type="term" value="F:3',5'-cyclic-AMP phosphodiesterase activity"/>
    <property type="evidence" value="ECO:0007669"/>
    <property type="project" value="InterPro"/>
</dbReference>
<dbReference type="PRINTS" id="PR00388">
    <property type="entry name" value="PDIESTERASE2"/>
</dbReference>
<evidence type="ECO:0000256" key="6">
    <source>
        <dbReference type="SAM" id="Phobius"/>
    </source>
</evidence>
<dbReference type="InterPro" id="IPR037185">
    <property type="entry name" value="EmrE-like"/>
</dbReference>
<evidence type="ECO:0000256" key="2">
    <source>
        <dbReference type="ARBA" id="ARBA00022692"/>
    </source>
</evidence>
<dbReference type="GO" id="GO:0047555">
    <property type="term" value="F:3',5'-cyclic-GMP phosphodiesterase activity"/>
    <property type="evidence" value="ECO:0007669"/>
    <property type="project" value="TreeGrafter"/>
</dbReference>
<dbReference type="PANTHER" id="PTHR28283:SF1">
    <property type="entry name" value="3',5'-CYCLIC-NUCLEOTIDE PHOSPHODIESTERASE 1"/>
    <property type="match status" value="1"/>
</dbReference>
<name>A0A8H3FJE6_9LECA</name>
<feature type="region of interest" description="Disordered" evidence="5">
    <location>
        <begin position="816"/>
        <end position="853"/>
    </location>
</feature>
<feature type="region of interest" description="Disordered" evidence="5">
    <location>
        <begin position="626"/>
        <end position="660"/>
    </location>
</feature>